<dbReference type="InterPro" id="IPR013786">
    <property type="entry name" value="AcylCoA_DH/ox_N"/>
</dbReference>
<dbReference type="Gene3D" id="2.40.110.10">
    <property type="entry name" value="Butyryl-CoA Dehydrogenase, subunit A, domain 2"/>
    <property type="match status" value="1"/>
</dbReference>
<feature type="domain" description="Acyl-CoA dehydrogenase/oxidase N-terminal" evidence="1">
    <location>
        <begin position="26"/>
        <end position="105"/>
    </location>
</feature>
<dbReference type="EMBL" id="FMAC01000023">
    <property type="protein sequence ID" value="SCB40247.1"/>
    <property type="molecule type" value="Genomic_DNA"/>
</dbReference>
<name>A0A1C3WJK7_9HYPH</name>
<dbReference type="GO" id="GO:0003995">
    <property type="term" value="F:acyl-CoA dehydrogenase activity"/>
    <property type="evidence" value="ECO:0007669"/>
    <property type="project" value="TreeGrafter"/>
</dbReference>
<dbReference type="OrthoDB" id="2564795at2"/>
<dbReference type="InterPro" id="IPR037069">
    <property type="entry name" value="AcylCoA_DH/ox_N_sf"/>
</dbReference>
<dbReference type="Proteomes" id="UP000186228">
    <property type="component" value="Unassembled WGS sequence"/>
</dbReference>
<dbReference type="InterPro" id="IPR009100">
    <property type="entry name" value="AcylCoA_DH/oxidase_NM_dom_sf"/>
</dbReference>
<protein>
    <recommendedName>
        <fullName evidence="1">Acyl-CoA dehydrogenase/oxidase N-terminal domain-containing protein</fullName>
    </recommendedName>
</protein>
<keyword evidence="3" id="KW-1185">Reference proteome</keyword>
<sequence>MSFVLPRDLIDWLSFSTEAIDLGDIQAEVILPRLAEAGLPRIGVPEHLGGSGGDAVDAVRAVAAVAQESLAVAFMLWGHRCFVEFLLQSANAPLRDRLLPDLLAGRVAGASALSNAMKFLAGIEPLQVTARSEGEVLVTNGKLPWVTNLRPKGFHVAAAADRVEGGPALIVSLAHDDPGLTRTPDLALMGMRSSDTAAVTLSGVRIPRDRIIAENAQEWLPRVRPIFIALQCGMAIGLARRSLIEASTCGGPGRDILASSLEETDQRLRALDVQLSTGLRSGAFVATPIPLFELRIELAEIVAEAVALELQSAGGRCYLREPGREFARRWREAAFIPLITPSLVQLRTVVAGAKKAA</sequence>
<dbReference type="AlphaFoldDB" id="A0A1C3WJK7"/>
<dbReference type="InterPro" id="IPR046373">
    <property type="entry name" value="Acyl-CoA_Oxase/DH_mid-dom_sf"/>
</dbReference>
<gene>
    <name evidence="2" type="ORF">GA0061100_12327</name>
</gene>
<proteinExistence type="predicted"/>
<dbReference type="Gene3D" id="1.10.540.10">
    <property type="entry name" value="Acyl-CoA dehydrogenase/oxidase, N-terminal domain"/>
    <property type="match status" value="1"/>
</dbReference>
<dbReference type="STRING" id="52131.GA0061100_12327"/>
<evidence type="ECO:0000259" key="1">
    <source>
        <dbReference type="Pfam" id="PF02771"/>
    </source>
</evidence>
<dbReference type="RefSeq" id="WP_075857122.1">
    <property type="nucleotide sequence ID" value="NZ_FMAC01000023.1"/>
</dbReference>
<evidence type="ECO:0000313" key="3">
    <source>
        <dbReference type="Proteomes" id="UP000186228"/>
    </source>
</evidence>
<dbReference type="SUPFAM" id="SSF56645">
    <property type="entry name" value="Acyl-CoA dehydrogenase NM domain-like"/>
    <property type="match status" value="1"/>
</dbReference>
<dbReference type="PANTHER" id="PTHR43884:SF12">
    <property type="entry name" value="ISOVALERYL-COA DEHYDROGENASE, MITOCHONDRIAL-RELATED"/>
    <property type="match status" value="1"/>
</dbReference>
<accession>A0A1C3WJK7</accession>
<dbReference type="Pfam" id="PF02771">
    <property type="entry name" value="Acyl-CoA_dh_N"/>
    <property type="match status" value="1"/>
</dbReference>
<reference evidence="3" key="1">
    <citation type="submission" date="2016-08" db="EMBL/GenBank/DDBJ databases">
        <authorList>
            <person name="Varghese N."/>
            <person name="Submissions Spin"/>
        </authorList>
    </citation>
    <scope>NUCLEOTIDE SEQUENCE [LARGE SCALE GENOMIC DNA]</scope>
    <source>
        <strain evidence="3">CCBAU 57015</strain>
    </source>
</reference>
<organism evidence="2 3">
    <name type="scientific">Rhizobium hainanense</name>
    <dbReference type="NCBI Taxonomy" id="52131"/>
    <lineage>
        <taxon>Bacteria</taxon>
        <taxon>Pseudomonadati</taxon>
        <taxon>Pseudomonadota</taxon>
        <taxon>Alphaproteobacteria</taxon>
        <taxon>Hyphomicrobiales</taxon>
        <taxon>Rhizobiaceae</taxon>
        <taxon>Rhizobium/Agrobacterium group</taxon>
        <taxon>Rhizobium</taxon>
    </lineage>
</organism>
<dbReference type="GO" id="GO:0050660">
    <property type="term" value="F:flavin adenine dinucleotide binding"/>
    <property type="evidence" value="ECO:0007669"/>
    <property type="project" value="InterPro"/>
</dbReference>
<dbReference type="PANTHER" id="PTHR43884">
    <property type="entry name" value="ACYL-COA DEHYDROGENASE"/>
    <property type="match status" value="1"/>
</dbReference>
<evidence type="ECO:0000313" key="2">
    <source>
        <dbReference type="EMBL" id="SCB40247.1"/>
    </source>
</evidence>